<evidence type="ECO:0000256" key="4">
    <source>
        <dbReference type="ARBA" id="ARBA00023136"/>
    </source>
</evidence>
<organism evidence="8 9">
    <name type="scientific">Actinomadura litoris</name>
    <dbReference type="NCBI Taxonomy" id="2678616"/>
    <lineage>
        <taxon>Bacteria</taxon>
        <taxon>Bacillati</taxon>
        <taxon>Actinomycetota</taxon>
        <taxon>Actinomycetes</taxon>
        <taxon>Streptosporangiales</taxon>
        <taxon>Thermomonosporaceae</taxon>
        <taxon>Actinomadura</taxon>
    </lineage>
</organism>
<dbReference type="Pfam" id="PF01061">
    <property type="entry name" value="ABC2_membrane"/>
    <property type="match status" value="1"/>
</dbReference>
<feature type="transmembrane region" description="Helical" evidence="6">
    <location>
        <begin position="24"/>
        <end position="41"/>
    </location>
</feature>
<dbReference type="AlphaFoldDB" id="A0A7K1LD53"/>
<dbReference type="RefSeq" id="WP_156221665.1">
    <property type="nucleotide sequence ID" value="NZ_WOFH01000019.1"/>
</dbReference>
<feature type="transmembrane region" description="Helical" evidence="6">
    <location>
        <begin position="141"/>
        <end position="166"/>
    </location>
</feature>
<keyword evidence="4 6" id="KW-0472">Membrane</keyword>
<protein>
    <recommendedName>
        <fullName evidence="6">Transport permease protein</fullName>
    </recommendedName>
</protein>
<feature type="domain" description="ABC transmembrane type-2" evidence="7">
    <location>
        <begin position="24"/>
        <end position="254"/>
    </location>
</feature>
<dbReference type="InterPro" id="IPR051784">
    <property type="entry name" value="Nod_factor_ABC_transporter"/>
</dbReference>
<gene>
    <name evidence="8" type="ORF">GNZ18_37170</name>
</gene>
<keyword evidence="2 6" id="KW-0812">Transmembrane</keyword>
<comment type="caution">
    <text evidence="8">The sequence shown here is derived from an EMBL/GenBank/DDBJ whole genome shotgun (WGS) entry which is preliminary data.</text>
</comment>
<keyword evidence="9" id="KW-1185">Reference proteome</keyword>
<evidence type="ECO:0000313" key="8">
    <source>
        <dbReference type="EMBL" id="MUN42176.1"/>
    </source>
</evidence>
<sequence>MTALIAGTWWMTHRRLSALVRNPAMLIMSLAQPVIWLFLFGQLFKRVVELPGFGAGSYLDYLVPGVVIMNAVSLNSFAGMATLDEIERGTLNRFLVTPVRRSALANAGVIEQALSTAFQSLVIIALGWAGGAHYPGAAAGLPILVAASVLIGVVLAELSTTLALLVRDRNTIIMLNVMLLLPLTFLSSAFMAKGLMPGWMRHVASGNPVSWALDAGRAALADDPDWGAVAGHAAPLLALAAATVGLAVFSFRSYQRSQ</sequence>
<dbReference type="InterPro" id="IPR000412">
    <property type="entry name" value="ABC_2_transport"/>
</dbReference>
<dbReference type="PIRSF" id="PIRSF006648">
    <property type="entry name" value="DrrB"/>
    <property type="match status" value="1"/>
</dbReference>
<evidence type="ECO:0000256" key="3">
    <source>
        <dbReference type="ARBA" id="ARBA00022989"/>
    </source>
</evidence>
<dbReference type="EMBL" id="WOFH01000019">
    <property type="protein sequence ID" value="MUN42176.1"/>
    <property type="molecule type" value="Genomic_DNA"/>
</dbReference>
<accession>A0A7K1LD53</accession>
<evidence type="ECO:0000313" key="9">
    <source>
        <dbReference type="Proteomes" id="UP000432015"/>
    </source>
</evidence>
<dbReference type="GO" id="GO:0140359">
    <property type="term" value="F:ABC-type transporter activity"/>
    <property type="evidence" value="ECO:0007669"/>
    <property type="project" value="InterPro"/>
</dbReference>
<evidence type="ECO:0000256" key="2">
    <source>
        <dbReference type="ARBA" id="ARBA00022692"/>
    </source>
</evidence>
<keyword evidence="6" id="KW-1003">Cell membrane</keyword>
<evidence type="ECO:0000256" key="5">
    <source>
        <dbReference type="ARBA" id="ARBA00023251"/>
    </source>
</evidence>
<evidence type="ECO:0000256" key="6">
    <source>
        <dbReference type="RuleBase" id="RU361157"/>
    </source>
</evidence>
<dbReference type="GO" id="GO:0046677">
    <property type="term" value="P:response to antibiotic"/>
    <property type="evidence" value="ECO:0007669"/>
    <property type="project" value="UniProtKB-KW"/>
</dbReference>
<comment type="similarity">
    <text evidence="6">Belongs to the ABC-2 integral membrane protein family.</text>
</comment>
<keyword evidence="6" id="KW-0813">Transport</keyword>
<feature type="transmembrane region" description="Helical" evidence="6">
    <location>
        <begin position="104"/>
        <end position="129"/>
    </location>
</feature>
<keyword evidence="3 6" id="KW-1133">Transmembrane helix</keyword>
<dbReference type="PANTHER" id="PTHR43229">
    <property type="entry name" value="NODULATION PROTEIN J"/>
    <property type="match status" value="1"/>
</dbReference>
<dbReference type="InterPro" id="IPR013525">
    <property type="entry name" value="ABC2_TM"/>
</dbReference>
<proteinExistence type="inferred from homology"/>
<feature type="transmembrane region" description="Helical" evidence="6">
    <location>
        <begin position="61"/>
        <end position="83"/>
    </location>
</feature>
<dbReference type="PROSITE" id="PS51012">
    <property type="entry name" value="ABC_TM2"/>
    <property type="match status" value="1"/>
</dbReference>
<evidence type="ECO:0000256" key="1">
    <source>
        <dbReference type="ARBA" id="ARBA00004141"/>
    </source>
</evidence>
<dbReference type="GO" id="GO:0043190">
    <property type="term" value="C:ATP-binding cassette (ABC) transporter complex"/>
    <property type="evidence" value="ECO:0007669"/>
    <property type="project" value="InterPro"/>
</dbReference>
<feature type="transmembrane region" description="Helical" evidence="6">
    <location>
        <begin position="233"/>
        <end position="251"/>
    </location>
</feature>
<evidence type="ECO:0000259" key="7">
    <source>
        <dbReference type="PROSITE" id="PS51012"/>
    </source>
</evidence>
<comment type="subcellular location">
    <subcellularLocation>
        <location evidence="6">Cell membrane</location>
        <topology evidence="6">Multi-pass membrane protein</topology>
    </subcellularLocation>
    <subcellularLocation>
        <location evidence="1">Membrane</location>
        <topology evidence="1">Multi-pass membrane protein</topology>
    </subcellularLocation>
</comment>
<dbReference type="InterPro" id="IPR047817">
    <property type="entry name" value="ABC2_TM_bact-type"/>
</dbReference>
<name>A0A7K1LD53_9ACTN</name>
<reference evidence="8 9" key="1">
    <citation type="submission" date="2019-11" db="EMBL/GenBank/DDBJ databases">
        <authorList>
            <person name="Cao P."/>
        </authorList>
    </citation>
    <scope>NUCLEOTIDE SEQUENCE [LARGE SCALE GENOMIC DNA]</scope>
    <source>
        <strain evidence="8 9">NEAU-AAG5</strain>
    </source>
</reference>
<keyword evidence="5" id="KW-0046">Antibiotic resistance</keyword>
<dbReference type="Proteomes" id="UP000432015">
    <property type="component" value="Unassembled WGS sequence"/>
</dbReference>
<dbReference type="PANTHER" id="PTHR43229:SF2">
    <property type="entry name" value="NODULATION PROTEIN J"/>
    <property type="match status" value="1"/>
</dbReference>
<feature type="transmembrane region" description="Helical" evidence="6">
    <location>
        <begin position="173"/>
        <end position="192"/>
    </location>
</feature>